<dbReference type="InterPro" id="IPR036163">
    <property type="entry name" value="HMA_dom_sf"/>
</dbReference>
<dbReference type="InterPro" id="IPR006121">
    <property type="entry name" value="HMA_dom"/>
</dbReference>
<evidence type="ECO:0000313" key="4">
    <source>
        <dbReference type="Proteomes" id="UP001501645"/>
    </source>
</evidence>
<dbReference type="EMBL" id="BAABKO010000002">
    <property type="protein sequence ID" value="GAA4773290.1"/>
    <property type="molecule type" value="Genomic_DNA"/>
</dbReference>
<dbReference type="RefSeq" id="WP_345438055.1">
    <property type="nucleotide sequence ID" value="NZ_BAABKO010000002.1"/>
</dbReference>
<keyword evidence="4" id="KW-1185">Reference proteome</keyword>
<dbReference type="Proteomes" id="UP001501645">
    <property type="component" value="Unassembled WGS sequence"/>
</dbReference>
<gene>
    <name evidence="3" type="ORF">GCM10023351_17040</name>
</gene>
<dbReference type="PROSITE" id="PS01047">
    <property type="entry name" value="HMA_1"/>
    <property type="match status" value="1"/>
</dbReference>
<feature type="domain" description="HMA" evidence="2">
    <location>
        <begin position="47"/>
        <end position="115"/>
    </location>
</feature>
<evidence type="ECO:0000313" key="3">
    <source>
        <dbReference type="EMBL" id="GAA4773290.1"/>
    </source>
</evidence>
<dbReference type="CDD" id="cd00371">
    <property type="entry name" value="HMA"/>
    <property type="match status" value="1"/>
</dbReference>
<sequence>MSIDGRIDLGLSDASAGGCACCAAPSDASADAANAGASSPGAARPESAEVVLVDGMTCGHCVSAVTEELSALPGVAGVDVELNAGGTSRVTVRTAASLDPAAVDAAVAEAGYAVVH</sequence>
<evidence type="ECO:0000256" key="1">
    <source>
        <dbReference type="ARBA" id="ARBA00022723"/>
    </source>
</evidence>
<dbReference type="Gene3D" id="3.30.70.100">
    <property type="match status" value="1"/>
</dbReference>
<dbReference type="PROSITE" id="PS50846">
    <property type="entry name" value="HMA_2"/>
    <property type="match status" value="1"/>
</dbReference>
<dbReference type="InterPro" id="IPR017969">
    <property type="entry name" value="Heavy-metal-associated_CS"/>
</dbReference>
<name>A0ABP9A5A0_9MICO</name>
<dbReference type="Pfam" id="PF00403">
    <property type="entry name" value="HMA"/>
    <property type="match status" value="1"/>
</dbReference>
<keyword evidence="1" id="KW-0479">Metal-binding</keyword>
<organism evidence="3 4">
    <name type="scientific">Microbacterium gilvum</name>
    <dbReference type="NCBI Taxonomy" id="1336204"/>
    <lineage>
        <taxon>Bacteria</taxon>
        <taxon>Bacillati</taxon>
        <taxon>Actinomycetota</taxon>
        <taxon>Actinomycetes</taxon>
        <taxon>Micrococcales</taxon>
        <taxon>Microbacteriaceae</taxon>
        <taxon>Microbacterium</taxon>
    </lineage>
</organism>
<accession>A0ABP9A5A0</accession>
<comment type="caution">
    <text evidence="3">The sequence shown here is derived from an EMBL/GenBank/DDBJ whole genome shotgun (WGS) entry which is preliminary data.</text>
</comment>
<evidence type="ECO:0000259" key="2">
    <source>
        <dbReference type="PROSITE" id="PS50846"/>
    </source>
</evidence>
<proteinExistence type="predicted"/>
<reference evidence="4" key="1">
    <citation type="journal article" date="2019" name="Int. J. Syst. Evol. Microbiol.">
        <title>The Global Catalogue of Microorganisms (GCM) 10K type strain sequencing project: providing services to taxonomists for standard genome sequencing and annotation.</title>
        <authorList>
            <consortium name="The Broad Institute Genomics Platform"/>
            <consortium name="The Broad Institute Genome Sequencing Center for Infectious Disease"/>
            <person name="Wu L."/>
            <person name="Ma J."/>
        </authorList>
    </citation>
    <scope>NUCLEOTIDE SEQUENCE [LARGE SCALE GENOMIC DNA]</scope>
    <source>
        <strain evidence="4">JCM 18537</strain>
    </source>
</reference>
<dbReference type="SUPFAM" id="SSF55008">
    <property type="entry name" value="HMA, heavy metal-associated domain"/>
    <property type="match status" value="1"/>
</dbReference>
<protein>
    <recommendedName>
        <fullName evidence="2">HMA domain-containing protein</fullName>
    </recommendedName>
</protein>